<evidence type="ECO:0000313" key="9">
    <source>
        <dbReference type="Proteomes" id="UP001634393"/>
    </source>
</evidence>
<dbReference type="CDD" id="cd00122">
    <property type="entry name" value="MBD"/>
    <property type="match status" value="1"/>
</dbReference>
<dbReference type="InterPro" id="IPR016177">
    <property type="entry name" value="DNA-bd_dom_sf"/>
</dbReference>
<organism evidence="8 9">
    <name type="scientific">Penstemon smallii</name>
    <dbReference type="NCBI Taxonomy" id="265156"/>
    <lineage>
        <taxon>Eukaryota</taxon>
        <taxon>Viridiplantae</taxon>
        <taxon>Streptophyta</taxon>
        <taxon>Embryophyta</taxon>
        <taxon>Tracheophyta</taxon>
        <taxon>Spermatophyta</taxon>
        <taxon>Magnoliopsida</taxon>
        <taxon>eudicotyledons</taxon>
        <taxon>Gunneridae</taxon>
        <taxon>Pentapetalae</taxon>
        <taxon>asterids</taxon>
        <taxon>lamiids</taxon>
        <taxon>Lamiales</taxon>
        <taxon>Plantaginaceae</taxon>
        <taxon>Cheloneae</taxon>
        <taxon>Penstemon</taxon>
    </lineage>
</organism>
<feature type="compositionally biased region" description="Basic and acidic residues" evidence="6">
    <location>
        <begin position="147"/>
        <end position="160"/>
    </location>
</feature>
<keyword evidence="9" id="KW-1185">Reference proteome</keyword>
<dbReference type="Gene3D" id="3.30.890.10">
    <property type="entry name" value="Methyl-cpg-binding Protein 2, Chain A"/>
    <property type="match status" value="1"/>
</dbReference>
<accession>A0ABD3SIN5</accession>
<feature type="compositionally biased region" description="Basic and acidic residues" evidence="6">
    <location>
        <begin position="251"/>
        <end position="266"/>
    </location>
</feature>
<dbReference type="EMBL" id="JBJXBP010000006">
    <property type="protein sequence ID" value="KAL3824223.1"/>
    <property type="molecule type" value="Genomic_DNA"/>
</dbReference>
<dbReference type="Pfam" id="PF01429">
    <property type="entry name" value="MBD"/>
    <property type="match status" value="1"/>
</dbReference>
<dbReference type="AlphaFoldDB" id="A0ABD3SIN5"/>
<dbReference type="GO" id="GO:0005634">
    <property type="term" value="C:nucleus"/>
    <property type="evidence" value="ECO:0007669"/>
    <property type="project" value="UniProtKB-SubCell"/>
</dbReference>
<feature type="compositionally biased region" description="Basic and acidic residues" evidence="6">
    <location>
        <begin position="108"/>
        <end position="140"/>
    </location>
</feature>
<keyword evidence="3" id="KW-0238">DNA-binding</keyword>
<proteinExistence type="predicted"/>
<evidence type="ECO:0000256" key="2">
    <source>
        <dbReference type="ARBA" id="ARBA00023015"/>
    </source>
</evidence>
<keyword evidence="2" id="KW-0805">Transcription regulation</keyword>
<dbReference type="PANTHER" id="PTHR33729">
    <property type="entry name" value="METHYL-CPG BINDING DOMAIN CONTAINING PROTEIN, EXPRESSED"/>
    <property type="match status" value="1"/>
</dbReference>
<comment type="caution">
    <text evidence="8">The sequence shown here is derived from an EMBL/GenBank/DDBJ whole genome shotgun (WGS) entry which is preliminary data.</text>
</comment>
<sequence>MAEGDVVSVELPAPASWKKLYLPKKGGGTPKKNEIMFIAPSGEEISNRKQLEQYLKANPGSPALSEFDWGTGETPRRSARISVKSKATTPPSKESEPPTKRGRRSSLVKKDKEMMKEQQTQGKKEPEDDDDGKKDDKMPEDAAAAKIIDETEPKLEENGAKENVTTEFENEKANGTEETKTEEDTGGNDAPIETKTVEENVEDKKMEEKRESEVDKEDDAKQDKPDEAETKEMMGNGVGPTSAGENDLLQEEEKKNQDDVVKDEKVNQAGPTMSPHHHPSPTPISC</sequence>
<evidence type="ECO:0000313" key="8">
    <source>
        <dbReference type="EMBL" id="KAL3824223.1"/>
    </source>
</evidence>
<keyword evidence="5" id="KW-0539">Nucleus</keyword>
<evidence type="ECO:0000256" key="6">
    <source>
        <dbReference type="SAM" id="MobiDB-lite"/>
    </source>
</evidence>
<feature type="compositionally biased region" description="Basic and acidic residues" evidence="6">
    <location>
        <begin position="195"/>
        <end position="232"/>
    </location>
</feature>
<evidence type="ECO:0000256" key="5">
    <source>
        <dbReference type="ARBA" id="ARBA00023242"/>
    </source>
</evidence>
<gene>
    <name evidence="8" type="ORF">ACJIZ3_020252</name>
</gene>
<evidence type="ECO:0000256" key="4">
    <source>
        <dbReference type="ARBA" id="ARBA00023163"/>
    </source>
</evidence>
<dbReference type="InterPro" id="IPR039622">
    <property type="entry name" value="MBD10/11"/>
</dbReference>
<evidence type="ECO:0000259" key="7">
    <source>
        <dbReference type="PROSITE" id="PS50982"/>
    </source>
</evidence>
<feature type="region of interest" description="Disordered" evidence="6">
    <location>
        <begin position="56"/>
        <end position="286"/>
    </location>
</feature>
<dbReference type="PROSITE" id="PS50982">
    <property type="entry name" value="MBD"/>
    <property type="match status" value="1"/>
</dbReference>
<feature type="domain" description="MBD" evidence="7">
    <location>
        <begin position="3"/>
        <end position="74"/>
    </location>
</feature>
<protein>
    <recommendedName>
        <fullName evidence="7">MBD domain-containing protein</fullName>
    </recommendedName>
</protein>
<dbReference type="GO" id="GO:0003677">
    <property type="term" value="F:DNA binding"/>
    <property type="evidence" value="ECO:0007669"/>
    <property type="project" value="UniProtKB-KW"/>
</dbReference>
<dbReference type="InterPro" id="IPR001739">
    <property type="entry name" value="Methyl_CpG_DNA-bd"/>
</dbReference>
<dbReference type="PANTHER" id="PTHR33729:SF6">
    <property type="entry name" value="METHYL-CPG-BINDING DOMAIN-CONTAINING PROTEIN 11"/>
    <property type="match status" value="1"/>
</dbReference>
<keyword evidence="4" id="KW-0804">Transcription</keyword>
<evidence type="ECO:0000256" key="3">
    <source>
        <dbReference type="ARBA" id="ARBA00023125"/>
    </source>
</evidence>
<dbReference type="SUPFAM" id="SSF54171">
    <property type="entry name" value="DNA-binding domain"/>
    <property type="match status" value="1"/>
</dbReference>
<comment type="subcellular location">
    <subcellularLocation>
        <location evidence="1">Nucleus</location>
    </subcellularLocation>
</comment>
<evidence type="ECO:0000256" key="1">
    <source>
        <dbReference type="ARBA" id="ARBA00004123"/>
    </source>
</evidence>
<reference evidence="8 9" key="1">
    <citation type="submission" date="2024-12" db="EMBL/GenBank/DDBJ databases">
        <title>The unique morphological basis and parallel evolutionary history of personate flowers in Penstemon.</title>
        <authorList>
            <person name="Depatie T.H."/>
            <person name="Wessinger C.A."/>
        </authorList>
    </citation>
    <scope>NUCLEOTIDE SEQUENCE [LARGE SCALE GENOMIC DNA]</scope>
    <source>
        <strain evidence="8">WTNN_2</strain>
        <tissue evidence="8">Leaf</tissue>
    </source>
</reference>
<dbReference type="Proteomes" id="UP001634393">
    <property type="component" value="Unassembled WGS sequence"/>
</dbReference>
<feature type="compositionally biased region" description="Basic and acidic residues" evidence="6">
    <location>
        <begin position="169"/>
        <end position="183"/>
    </location>
</feature>
<name>A0ABD3SIN5_9LAMI</name>